<reference evidence="2" key="1">
    <citation type="journal article" date="1994" name="Plasmid">
        <title>Compatible Dictyostelium mucoroides nuclear plasmids Dmp1 and Dmp2 both belong to the Ddp1 plasmid family.</title>
        <authorList>
            <person name="Kiyosawa H."/>
            <person name="Hughes J.E."/>
            <person name="Welker D.L."/>
        </authorList>
    </citation>
    <scope>NUCLEOTIDE SEQUENCE</scope>
    <source>
        <strain evidence="2">DMUC2</strain>
        <plasmid evidence="2">Dmp1 - nuclear</plasmid>
    </source>
</reference>
<keyword evidence="2" id="KW-0614">Plasmid</keyword>
<feature type="region of interest" description="Disordered" evidence="1">
    <location>
        <begin position="1"/>
        <end position="29"/>
    </location>
</feature>
<dbReference type="AlphaFoldDB" id="Q24012"/>
<dbReference type="EMBL" id="U00175">
    <property type="protein sequence ID" value="AAC14372.1"/>
    <property type="molecule type" value="Genomic_DNA"/>
</dbReference>
<proteinExistence type="predicted"/>
<name>Q24012_DICMU</name>
<organism evidence="2">
    <name type="scientific">Dictyostelium mucoroides</name>
    <name type="common">Slime mold</name>
    <dbReference type="NCBI Taxonomy" id="31287"/>
    <lineage>
        <taxon>Eukaryota</taxon>
        <taxon>Amoebozoa</taxon>
        <taxon>Evosea</taxon>
        <taxon>Eumycetozoa</taxon>
        <taxon>Dictyostelia</taxon>
        <taxon>Dictyosteliales</taxon>
        <taxon>Dictyosteliaceae</taxon>
        <taxon>Dictyostelium</taxon>
    </lineage>
</organism>
<evidence type="ECO:0000256" key="1">
    <source>
        <dbReference type="SAM" id="MobiDB-lite"/>
    </source>
</evidence>
<reference evidence="2" key="2">
    <citation type="journal article" date="1998" name="Genetics">
        <title>Dictyostelium discoideum nuclear plasmid Ddp5 is a chimera related to the Ddp1 and Ddp2 plasmid families.</title>
        <authorList>
            <person name="Rieben W.K.Jr."/>
            <person name="Gonzales C.M."/>
            <person name="Gonzales S.T."/>
            <person name="Pilkington K.J."/>
            <person name="Kiyosawa H."/>
            <person name="Hughes J.E."/>
            <person name="Welker D.L."/>
        </authorList>
    </citation>
    <scope>NUCLEOTIDE SEQUENCE</scope>
    <source>
        <strain evidence="2">DMUC2</strain>
        <plasmid evidence="2">Dmp1 - nuclear</plasmid>
    </source>
</reference>
<sequence length="803" mass="91386">MSNKKRKVDKKGADNASDTNMDDANDGDDGNKSLDAIIDDVADSIETNYFSSILYRSRKYSEFTKHKDVHRLKLVIHASNDHLMEVKSGCSEIKNILDQYIKEAGINDYQSVELIRDSHANTCNLLKNLISKRSLKKKESENYLREIYIKILSFKSKRSGDESELSFLTKLAPYHANTITQVILDDSLTKNMAMDMESIKSLESEGYIGTISSGQITLKTFLDACPDEYKVFATNPLTYKAILLQIIHTSLFVGEVLNKTKTDNHLENYVLDFQNRSQLLSVSFNHQSVVPYRCIAIMRHLPRVTSIDWESSVSLASVDDISSVFPLYSTREEVFSKLFDKFNEFYNFKVNSKLQGTFSFFSVANAKPYKPIPTDAKYSMEIINRGFEPSDLYAHRNTLVYKNSKQSNYVFYSFIEDCFNPEETVIEGLLDMGNSLTTNINKANTNTTTTTTTTATTNNNNNDIVSAPSLFKNLVFQERTNISSMSFIFVPDHIEPKQKKWPNGFDKKFQDFVAKNGEISKRMVKPLKLLCFFIKNTYSYYRDVILKCLSDKVDTFQVDGMCIKEGVVEDLELSKFLKERLFTFKSTEITDLTQKINFGVKPNITGNSTFMVNEVNSTFTAINLNNLVPIPSSHPPFLSLPQPIGSNTNILDVLSNDIDETANIKNFFEPGGFKDIFGLIYDDLSAILYVNKSFKFSRLGLFTNAVIYKGTIITAYYAERILDFDFIELDKHSKPEPIQFFGIGTMANRSYDSFNAKIVPHNRIVDASTKSLVKYLNNKLESKFYLVATENIPANKEIIIKNQ</sequence>
<geneLocation type="plasmid" evidence="2">
    <name>Dmp1 - nuclear</name>
</geneLocation>
<protein>
    <submittedName>
        <fullName evidence="2">G1-like ORF's protein</fullName>
    </submittedName>
</protein>
<evidence type="ECO:0000313" key="2">
    <source>
        <dbReference type="EMBL" id="AAC14372.1"/>
    </source>
</evidence>
<accession>Q24012</accession>